<evidence type="ECO:0000313" key="1">
    <source>
        <dbReference type="EMBL" id="GGE63870.1"/>
    </source>
</evidence>
<gene>
    <name evidence="1" type="ORF">GCM10007140_12640</name>
</gene>
<dbReference type="InterPro" id="IPR049739">
    <property type="entry name" value="YraL-like"/>
</dbReference>
<accession>A0A917AP11</accession>
<dbReference type="PANTHER" id="PTHR37812:SF1">
    <property type="entry name" value="MU-LIKE PROPHAGE FLUMU PROTEIN C"/>
    <property type="match status" value="1"/>
</dbReference>
<dbReference type="EMBL" id="BMFK01000001">
    <property type="protein sequence ID" value="GGE63870.1"/>
    <property type="molecule type" value="Genomic_DNA"/>
</dbReference>
<protein>
    <recommendedName>
        <fullName evidence="3">Mor transcription activator domain-containing protein</fullName>
    </recommendedName>
</protein>
<evidence type="ECO:0008006" key="3">
    <source>
        <dbReference type="Google" id="ProtNLM"/>
    </source>
</evidence>
<dbReference type="InterPro" id="IPR052411">
    <property type="entry name" value="c-mor_Regulatory_Protein"/>
</dbReference>
<name>A0A917AP11_9BACI</name>
<dbReference type="NCBIfam" id="NF040785">
    <property type="entry name" value="CD3324_fam"/>
    <property type="match status" value="1"/>
</dbReference>
<dbReference type="RefSeq" id="WP_188387544.1">
    <property type="nucleotide sequence ID" value="NZ_BMFK01000001.1"/>
</dbReference>
<sequence length="87" mass="10172">MKYVNVNTVLPEALIAEIQQYVQGEMIYIPKKEDTHSKWGSRSGARQLLDERNDAIKEAFRNGRPIQQLADEYFLSIESIKKIVYRK</sequence>
<dbReference type="Proteomes" id="UP000605259">
    <property type="component" value="Unassembled WGS sequence"/>
</dbReference>
<evidence type="ECO:0000313" key="2">
    <source>
        <dbReference type="Proteomes" id="UP000605259"/>
    </source>
</evidence>
<keyword evidence="2" id="KW-1185">Reference proteome</keyword>
<dbReference type="PANTHER" id="PTHR37812">
    <property type="entry name" value="MU-LIKE PROPHAGE FLUMU PROTEIN C"/>
    <property type="match status" value="1"/>
</dbReference>
<dbReference type="InterPro" id="IPR009057">
    <property type="entry name" value="Homeodomain-like_sf"/>
</dbReference>
<dbReference type="AlphaFoldDB" id="A0A917AP11"/>
<reference evidence="1" key="2">
    <citation type="submission" date="2020-09" db="EMBL/GenBank/DDBJ databases">
        <authorList>
            <person name="Sun Q."/>
            <person name="Zhou Y."/>
        </authorList>
    </citation>
    <scope>NUCLEOTIDE SEQUENCE</scope>
    <source>
        <strain evidence="1">CGMCC 1.12698</strain>
    </source>
</reference>
<dbReference type="SUPFAM" id="SSF46689">
    <property type="entry name" value="Homeodomain-like"/>
    <property type="match status" value="1"/>
</dbReference>
<organism evidence="1 2">
    <name type="scientific">Priestia taiwanensis</name>
    <dbReference type="NCBI Taxonomy" id="1347902"/>
    <lineage>
        <taxon>Bacteria</taxon>
        <taxon>Bacillati</taxon>
        <taxon>Bacillota</taxon>
        <taxon>Bacilli</taxon>
        <taxon>Bacillales</taxon>
        <taxon>Bacillaceae</taxon>
        <taxon>Priestia</taxon>
    </lineage>
</organism>
<comment type="caution">
    <text evidence="1">The sequence shown here is derived from an EMBL/GenBank/DDBJ whole genome shotgun (WGS) entry which is preliminary data.</text>
</comment>
<proteinExistence type="predicted"/>
<reference evidence="1" key="1">
    <citation type="journal article" date="2014" name="Int. J. Syst. Evol. Microbiol.">
        <title>Complete genome sequence of Corynebacterium casei LMG S-19264T (=DSM 44701T), isolated from a smear-ripened cheese.</title>
        <authorList>
            <consortium name="US DOE Joint Genome Institute (JGI-PGF)"/>
            <person name="Walter F."/>
            <person name="Albersmeier A."/>
            <person name="Kalinowski J."/>
            <person name="Ruckert C."/>
        </authorList>
    </citation>
    <scope>NUCLEOTIDE SEQUENCE</scope>
    <source>
        <strain evidence="1">CGMCC 1.12698</strain>
    </source>
</reference>